<name>A0A0G1BVH8_9BACT</name>
<comment type="caution">
    <text evidence="3">The sequence shown here is derived from an EMBL/GenBank/DDBJ whole genome shotgun (WGS) entry which is preliminary data.</text>
</comment>
<dbReference type="Gene3D" id="3.40.50.300">
    <property type="entry name" value="P-loop containing nucleotide triphosphate hydrolases"/>
    <property type="match status" value="1"/>
</dbReference>
<dbReference type="InterPro" id="IPR050921">
    <property type="entry name" value="T4SS_GSP_E_ATPase"/>
</dbReference>
<organism evidence="3 4">
    <name type="scientific">candidate division CPR1 bacterium GW2011_GWA2_42_17</name>
    <dbReference type="NCBI Taxonomy" id="1618341"/>
    <lineage>
        <taxon>Bacteria</taxon>
        <taxon>candidate division CPR1</taxon>
    </lineage>
</organism>
<dbReference type="InterPro" id="IPR001482">
    <property type="entry name" value="T2SS/T4SS_dom"/>
</dbReference>
<dbReference type="GO" id="GO:0005524">
    <property type="term" value="F:ATP binding"/>
    <property type="evidence" value="ECO:0007669"/>
    <property type="project" value="InterPro"/>
</dbReference>
<dbReference type="PATRIC" id="fig|1618341.3.peg.715"/>
<dbReference type="InterPro" id="IPR027417">
    <property type="entry name" value="P-loop_NTPase"/>
</dbReference>
<dbReference type="AlphaFoldDB" id="A0A0G1BVH8"/>
<dbReference type="SUPFAM" id="SSF52540">
    <property type="entry name" value="P-loop containing nucleoside triphosphate hydrolases"/>
    <property type="match status" value="1"/>
</dbReference>
<evidence type="ECO:0000259" key="2">
    <source>
        <dbReference type="Pfam" id="PF00437"/>
    </source>
</evidence>
<evidence type="ECO:0000256" key="1">
    <source>
        <dbReference type="ARBA" id="ARBA00006611"/>
    </source>
</evidence>
<dbReference type="NCBIfam" id="TIGR01420">
    <property type="entry name" value="pilT_fam"/>
    <property type="match status" value="1"/>
</dbReference>
<reference evidence="3 4" key="1">
    <citation type="journal article" date="2015" name="Nature">
        <title>rRNA introns, odd ribosomes, and small enigmatic genomes across a large radiation of phyla.</title>
        <authorList>
            <person name="Brown C.T."/>
            <person name="Hug L.A."/>
            <person name="Thomas B.C."/>
            <person name="Sharon I."/>
            <person name="Castelle C.J."/>
            <person name="Singh A."/>
            <person name="Wilkins M.J."/>
            <person name="Williams K.H."/>
            <person name="Banfield J.F."/>
        </authorList>
    </citation>
    <scope>NUCLEOTIDE SEQUENCE [LARGE SCALE GENOMIC DNA]</scope>
</reference>
<dbReference type="InterPro" id="IPR006321">
    <property type="entry name" value="PilT/PilU"/>
</dbReference>
<sequence>MATIQQLLLEVIKRNASDLHLTVGALPTLRVDGSLTPLEGEKPLMAEDVQGLVFSILTEEQKEILLANKELDFSFALGEVARFRVNVYHQKGYLAASLRLIPAKIKTLEELNLPSIIKNFVRLPQGFVLITGPTGHGKSTTLAAVINEINETRSEHIVTIEDPIEYIYPHRQSLISQRELHLDTHSWEIALRSVLREDPNVVLIGEMRDFDTTSAAITIAETGHLVFSTLHTNSAVQSISRIVDQYPEYQQQQIRVQLAEVLEGVVSQRLIPAIVGGRYPVCEILLATPAVRTMIRENKVHQIDNYIMTSRDLGMQTLEHSLANLVKSGKVSMETALSYAIRPDEFKRIMKGA</sequence>
<dbReference type="CDD" id="cd01131">
    <property type="entry name" value="PilT"/>
    <property type="match status" value="1"/>
</dbReference>
<dbReference type="Proteomes" id="UP000034875">
    <property type="component" value="Unassembled WGS sequence"/>
</dbReference>
<accession>A0A0G1BVH8</accession>
<dbReference type="PANTHER" id="PTHR30486:SF16">
    <property type="entry name" value="TWITCHING MOTILITY PROTEIN PILT"/>
    <property type="match status" value="1"/>
</dbReference>
<dbReference type="GO" id="GO:0016887">
    <property type="term" value="F:ATP hydrolysis activity"/>
    <property type="evidence" value="ECO:0007669"/>
    <property type="project" value="InterPro"/>
</dbReference>
<evidence type="ECO:0000313" key="4">
    <source>
        <dbReference type="Proteomes" id="UP000034875"/>
    </source>
</evidence>
<evidence type="ECO:0000313" key="3">
    <source>
        <dbReference type="EMBL" id="KKS41453.1"/>
    </source>
</evidence>
<gene>
    <name evidence="3" type="ORF">UV05_C0055G0002</name>
</gene>
<protein>
    <submittedName>
        <fullName evidence="3">Twitching motility protein</fullName>
    </submittedName>
</protein>
<proteinExistence type="inferred from homology"/>
<dbReference type="EMBL" id="LCCZ01000055">
    <property type="protein sequence ID" value="KKS41453.1"/>
    <property type="molecule type" value="Genomic_DNA"/>
</dbReference>
<comment type="similarity">
    <text evidence="1">Belongs to the GSP E family.</text>
</comment>
<dbReference type="PANTHER" id="PTHR30486">
    <property type="entry name" value="TWITCHING MOTILITY PROTEIN PILT"/>
    <property type="match status" value="1"/>
</dbReference>
<dbReference type="Gene3D" id="3.30.450.90">
    <property type="match status" value="1"/>
</dbReference>
<dbReference type="Pfam" id="PF00437">
    <property type="entry name" value="T2SSE"/>
    <property type="match status" value="1"/>
</dbReference>
<feature type="domain" description="Bacterial type II secretion system protein E" evidence="2">
    <location>
        <begin position="4"/>
        <end position="274"/>
    </location>
</feature>